<dbReference type="InterPro" id="IPR027417">
    <property type="entry name" value="P-loop_NTPase"/>
</dbReference>
<dbReference type="InterPro" id="IPR017871">
    <property type="entry name" value="ABC_transporter-like_CS"/>
</dbReference>
<evidence type="ECO:0000256" key="1">
    <source>
        <dbReference type="ARBA" id="ARBA00005417"/>
    </source>
</evidence>
<reference evidence="7 8" key="1">
    <citation type="submission" date="2024-03" db="EMBL/GenBank/DDBJ databases">
        <title>High-quality draft genome sequencing of Tistrella sp. BH-R2-4.</title>
        <authorList>
            <person name="Dong C."/>
        </authorList>
    </citation>
    <scope>NUCLEOTIDE SEQUENCE [LARGE SCALE GENOMIC DNA]</scope>
    <source>
        <strain evidence="7 8">BH-R2-4</strain>
    </source>
</reference>
<organism evidence="7 8">
    <name type="scientific">Tistrella arctica</name>
    <dbReference type="NCBI Taxonomy" id="3133430"/>
    <lineage>
        <taxon>Bacteria</taxon>
        <taxon>Pseudomonadati</taxon>
        <taxon>Pseudomonadota</taxon>
        <taxon>Alphaproteobacteria</taxon>
        <taxon>Geminicoccales</taxon>
        <taxon>Geminicoccaceae</taxon>
        <taxon>Tistrella</taxon>
    </lineage>
</organism>
<sequence>MLDVAGLNAFYGDSHILHAIDLAVGEGERVAVLGRNGAGKSTLLKSIMNAGPRAEGRISFGGRSLDRLASHRRTRLGLALVPEDRRIFTHLTVLENIAIARHAAAGRPVIAPEAIIERFDMLKPLVARHGGQLSGGQQQLLAVARALAGSPRLLLLDEPTEGLAPIIVEQMAHQIAAVCAETGSGLLLCEQNIWFARACTDSVTIIDTGRVVFKGDWASFDANADVAKRYLAV</sequence>
<evidence type="ECO:0000256" key="4">
    <source>
        <dbReference type="ARBA" id="ARBA00022840"/>
    </source>
</evidence>
<evidence type="ECO:0000256" key="5">
    <source>
        <dbReference type="ARBA" id="ARBA00022970"/>
    </source>
</evidence>
<dbReference type="GO" id="GO:0005524">
    <property type="term" value="F:ATP binding"/>
    <property type="evidence" value="ECO:0007669"/>
    <property type="project" value="UniProtKB-KW"/>
</dbReference>
<dbReference type="PANTHER" id="PTHR43820:SF2">
    <property type="entry name" value="ABC TRANSPORTER ATP-BINDING PROTEIN"/>
    <property type="match status" value="1"/>
</dbReference>
<dbReference type="SUPFAM" id="SSF52540">
    <property type="entry name" value="P-loop containing nucleoside triphosphate hydrolases"/>
    <property type="match status" value="1"/>
</dbReference>
<dbReference type="InterPro" id="IPR003593">
    <property type="entry name" value="AAA+_ATPase"/>
</dbReference>
<evidence type="ECO:0000313" key="7">
    <source>
        <dbReference type="EMBL" id="MEN2989814.1"/>
    </source>
</evidence>
<dbReference type="PROSITE" id="PS50893">
    <property type="entry name" value="ABC_TRANSPORTER_2"/>
    <property type="match status" value="1"/>
</dbReference>
<evidence type="ECO:0000313" key="8">
    <source>
        <dbReference type="Proteomes" id="UP001413721"/>
    </source>
</evidence>
<keyword evidence="3" id="KW-0547">Nucleotide-binding</keyword>
<protein>
    <submittedName>
        <fullName evidence="7">ATP-binding cassette domain-containing protein</fullName>
    </submittedName>
</protein>
<keyword evidence="2" id="KW-0813">Transport</keyword>
<dbReference type="Proteomes" id="UP001413721">
    <property type="component" value="Unassembled WGS sequence"/>
</dbReference>
<dbReference type="PANTHER" id="PTHR43820">
    <property type="entry name" value="HIGH-AFFINITY BRANCHED-CHAIN AMINO ACID TRANSPORT ATP-BINDING PROTEIN LIVF"/>
    <property type="match status" value="1"/>
</dbReference>
<proteinExistence type="inferred from homology"/>
<dbReference type="PROSITE" id="PS00211">
    <property type="entry name" value="ABC_TRANSPORTER_1"/>
    <property type="match status" value="1"/>
</dbReference>
<evidence type="ECO:0000256" key="2">
    <source>
        <dbReference type="ARBA" id="ARBA00022448"/>
    </source>
</evidence>
<keyword evidence="4 7" id="KW-0067">ATP-binding</keyword>
<dbReference type="EMBL" id="JBBKTW010000005">
    <property type="protein sequence ID" value="MEN2989814.1"/>
    <property type="molecule type" value="Genomic_DNA"/>
</dbReference>
<name>A0ABU9YLY7_9PROT</name>
<accession>A0ABU9YLY7</accession>
<dbReference type="InterPro" id="IPR003439">
    <property type="entry name" value="ABC_transporter-like_ATP-bd"/>
</dbReference>
<evidence type="ECO:0000256" key="3">
    <source>
        <dbReference type="ARBA" id="ARBA00022741"/>
    </source>
</evidence>
<keyword evidence="5" id="KW-0029">Amino-acid transport</keyword>
<keyword evidence="8" id="KW-1185">Reference proteome</keyword>
<dbReference type="SMART" id="SM00382">
    <property type="entry name" value="AAA"/>
    <property type="match status" value="1"/>
</dbReference>
<comment type="similarity">
    <text evidence="1">Belongs to the ABC transporter superfamily.</text>
</comment>
<dbReference type="Gene3D" id="3.40.50.300">
    <property type="entry name" value="P-loop containing nucleotide triphosphate hydrolases"/>
    <property type="match status" value="1"/>
</dbReference>
<dbReference type="Pfam" id="PF00005">
    <property type="entry name" value="ABC_tran"/>
    <property type="match status" value="1"/>
</dbReference>
<gene>
    <name evidence="7" type="ORF">WG926_15965</name>
</gene>
<dbReference type="InterPro" id="IPR052156">
    <property type="entry name" value="BCAA_Transport_ATP-bd_LivF"/>
</dbReference>
<dbReference type="RefSeq" id="WP_345932932.1">
    <property type="nucleotide sequence ID" value="NZ_JBBKTV010000004.1"/>
</dbReference>
<feature type="domain" description="ABC transporter" evidence="6">
    <location>
        <begin position="2"/>
        <end position="233"/>
    </location>
</feature>
<evidence type="ECO:0000259" key="6">
    <source>
        <dbReference type="PROSITE" id="PS50893"/>
    </source>
</evidence>
<comment type="caution">
    <text evidence="7">The sequence shown here is derived from an EMBL/GenBank/DDBJ whole genome shotgun (WGS) entry which is preliminary data.</text>
</comment>